<proteinExistence type="predicted"/>
<reference evidence="2" key="1">
    <citation type="submission" date="2022-12" db="EMBL/GenBank/DDBJ databases">
        <title>Polyphasic identification of a Novel Hot-Spring Cyanobacterium Ocullathermofonsia sinensis gen nov. sp. nov. and Genomic Insights on its Adaptations to the Thermal Habitat.</title>
        <authorList>
            <person name="Daroch M."/>
            <person name="Tang J."/>
            <person name="Jiang Y."/>
        </authorList>
    </citation>
    <scope>NUCLEOTIDE SEQUENCE</scope>
    <source>
        <strain evidence="2">PKUAC-SCTA174</strain>
    </source>
</reference>
<sequence>MSPAHGSTVNEFDQRLLSSPEGLFFSQSGRSFSCPLGTLDKRKQRL</sequence>
<accession>A0A9E8Z9D4</accession>
<gene>
    <name evidence="2" type="ORF">OXH18_16230</name>
</gene>
<keyword evidence="3" id="KW-1185">Reference proteome</keyword>
<dbReference type="KEGG" id="tsin:OXH18_16230"/>
<dbReference type="AlphaFoldDB" id="A0A9E8Z9D4"/>
<evidence type="ECO:0000256" key="1">
    <source>
        <dbReference type="SAM" id="MobiDB-lite"/>
    </source>
</evidence>
<name>A0A9E8Z9D4_9CYAN</name>
<evidence type="ECO:0000313" key="3">
    <source>
        <dbReference type="Proteomes" id="UP001163152"/>
    </source>
</evidence>
<dbReference type="Proteomes" id="UP001163152">
    <property type="component" value="Chromosome"/>
</dbReference>
<dbReference type="RefSeq" id="WP_268608143.1">
    <property type="nucleotide sequence ID" value="NZ_CP113797.1"/>
</dbReference>
<feature type="region of interest" description="Disordered" evidence="1">
    <location>
        <begin position="24"/>
        <end position="46"/>
    </location>
</feature>
<organism evidence="2 3">
    <name type="scientific">Thermocoleostomius sinensis A174</name>
    <dbReference type="NCBI Taxonomy" id="2016057"/>
    <lineage>
        <taxon>Bacteria</taxon>
        <taxon>Bacillati</taxon>
        <taxon>Cyanobacteriota</taxon>
        <taxon>Cyanophyceae</taxon>
        <taxon>Oculatellales</taxon>
        <taxon>Oculatellaceae</taxon>
        <taxon>Thermocoleostomius</taxon>
    </lineage>
</organism>
<evidence type="ECO:0000313" key="2">
    <source>
        <dbReference type="EMBL" id="WAL58716.1"/>
    </source>
</evidence>
<protein>
    <submittedName>
        <fullName evidence="2">Uncharacterized protein</fullName>
    </submittedName>
</protein>
<dbReference type="EMBL" id="CP113797">
    <property type="protein sequence ID" value="WAL58716.1"/>
    <property type="molecule type" value="Genomic_DNA"/>
</dbReference>